<evidence type="ECO:0000256" key="1">
    <source>
        <dbReference type="ARBA" id="ARBA00022598"/>
    </source>
</evidence>
<organism evidence="4">
    <name type="scientific">hydrothermal vent metagenome</name>
    <dbReference type="NCBI Taxonomy" id="652676"/>
    <lineage>
        <taxon>unclassified sequences</taxon>
        <taxon>metagenomes</taxon>
        <taxon>ecological metagenomes</taxon>
    </lineage>
</organism>
<dbReference type="InterPro" id="IPR014746">
    <property type="entry name" value="Gln_synth/guanido_kin_cat_dom"/>
</dbReference>
<dbReference type="EMBL" id="UOEI01000192">
    <property type="protein sequence ID" value="VAV96957.1"/>
    <property type="molecule type" value="Genomic_DNA"/>
</dbReference>
<dbReference type="InterPro" id="IPR011793">
    <property type="entry name" value="YbdK"/>
</dbReference>
<dbReference type="EC" id="6.3.-.-" evidence="4"/>
<gene>
    <name evidence="4" type="ORF">MNBD_ACTINO01-1491</name>
</gene>
<evidence type="ECO:0000313" key="4">
    <source>
        <dbReference type="EMBL" id="VAV96957.1"/>
    </source>
</evidence>
<sequence>MIPARPRFTVGIEEEYFVVDRATRDLVTDLPRSLLADLEHPPVGATSPEFIRSQIEIGTPVALDVVEAGEYLVQMRRFVSDVVSSHDMAIIAASTHPFAEWGTQLRTNKRRYRILEEALQGVVRRLLICGMHVHVEIGDEDLRIDLMNQVTYFLPHLLALSASSPFWHGSDTGLKSYRPAVFRSLPRTGLPEEFQDWSHYQRYVDVLVEAGVIEDASKLWWDIRPSSRYPTLEMRSADLCTRYEDAIAVAALYQGLLAMLYERRVSNQRWRIYARTLIAENNWRAQRYGVEESLIDFGRGRLVPMVDLAEELIDLVREQAIELGSIDALTRIKTIAEGGTSADRQHAVFARAIEDGAEIHDALVAVVDHLIDETVEGL</sequence>
<name>A0A3B0RX78_9ZZZZ</name>
<proteinExistence type="inferred from homology"/>
<dbReference type="AlphaFoldDB" id="A0A3B0RX78"/>
<dbReference type="PANTHER" id="PTHR36510:SF1">
    <property type="entry name" value="GLUTAMATE--CYSTEINE LIGASE 2-RELATED"/>
    <property type="match status" value="1"/>
</dbReference>
<keyword evidence="1 4" id="KW-0436">Ligase</keyword>
<dbReference type="HAMAP" id="MF_01609">
    <property type="entry name" value="Glu_cys_ligase_2"/>
    <property type="match status" value="1"/>
</dbReference>
<evidence type="ECO:0000256" key="2">
    <source>
        <dbReference type="ARBA" id="ARBA00022741"/>
    </source>
</evidence>
<protein>
    <submittedName>
        <fullName evidence="4">Carboxylate-amine ligase bll3764</fullName>
        <ecNumber evidence="4">6.3.-.-</ecNumber>
    </submittedName>
</protein>
<keyword evidence="3" id="KW-0067">ATP-binding</keyword>
<dbReference type="GO" id="GO:0004357">
    <property type="term" value="F:glutamate-cysteine ligase activity"/>
    <property type="evidence" value="ECO:0007669"/>
    <property type="project" value="InterPro"/>
</dbReference>
<dbReference type="GO" id="GO:0042398">
    <property type="term" value="P:modified amino acid biosynthetic process"/>
    <property type="evidence" value="ECO:0007669"/>
    <property type="project" value="InterPro"/>
</dbReference>
<dbReference type="SUPFAM" id="SSF55931">
    <property type="entry name" value="Glutamine synthetase/guanido kinase"/>
    <property type="match status" value="1"/>
</dbReference>
<reference evidence="4" key="1">
    <citation type="submission" date="2018-06" db="EMBL/GenBank/DDBJ databases">
        <authorList>
            <person name="Zhirakovskaya E."/>
        </authorList>
    </citation>
    <scope>NUCLEOTIDE SEQUENCE</scope>
</reference>
<dbReference type="InterPro" id="IPR050141">
    <property type="entry name" value="GCL_type2/YbdK_subfam"/>
</dbReference>
<accession>A0A3B0RX78</accession>
<dbReference type="Pfam" id="PF04107">
    <property type="entry name" value="GCS2"/>
    <property type="match status" value="1"/>
</dbReference>
<dbReference type="NCBIfam" id="TIGR02050">
    <property type="entry name" value="gshA_cyan_rel"/>
    <property type="match status" value="1"/>
</dbReference>
<dbReference type="Gene3D" id="3.30.590.20">
    <property type="match status" value="1"/>
</dbReference>
<evidence type="ECO:0000256" key="3">
    <source>
        <dbReference type="ARBA" id="ARBA00022840"/>
    </source>
</evidence>
<dbReference type="PANTHER" id="PTHR36510">
    <property type="entry name" value="GLUTAMATE--CYSTEINE LIGASE 2-RELATED"/>
    <property type="match status" value="1"/>
</dbReference>
<dbReference type="InterPro" id="IPR006336">
    <property type="entry name" value="GCS2"/>
</dbReference>
<dbReference type="NCBIfam" id="NF010039">
    <property type="entry name" value="PRK13515.1"/>
    <property type="match status" value="1"/>
</dbReference>
<keyword evidence="2" id="KW-0547">Nucleotide-binding</keyword>
<dbReference type="GO" id="GO:0005524">
    <property type="term" value="F:ATP binding"/>
    <property type="evidence" value="ECO:0007669"/>
    <property type="project" value="UniProtKB-KW"/>
</dbReference>